<keyword evidence="1" id="KW-0472">Membrane</keyword>
<keyword evidence="1" id="KW-0812">Transmembrane</keyword>
<evidence type="ECO:0000313" key="3">
    <source>
        <dbReference type="Proteomes" id="UP000226525"/>
    </source>
</evidence>
<sequence>MLTKNIRLQYQNRLINNKFVTFLGFVTGIFLLSTASVFANQDSQDLKSDTCSRLGGFARMVMQTYQTGGSLDEFRTSLQAMKVAKSEEEALWESRTKSVGNSVVDAAPNYFRKWKDRKRNSEIAIAFGQFIHQSCLERFVE</sequence>
<accession>A0A2D6YGH7</accession>
<proteinExistence type="predicted"/>
<protein>
    <submittedName>
        <fullName evidence="2">Uncharacterized protein</fullName>
    </submittedName>
</protein>
<keyword evidence="1" id="KW-1133">Transmembrane helix</keyword>
<dbReference type="Proteomes" id="UP000226525">
    <property type="component" value="Unassembled WGS sequence"/>
</dbReference>
<organism evidence="2 3">
    <name type="scientific">SAR324 cluster bacterium</name>
    <dbReference type="NCBI Taxonomy" id="2024889"/>
    <lineage>
        <taxon>Bacteria</taxon>
        <taxon>Deltaproteobacteria</taxon>
        <taxon>SAR324 cluster</taxon>
    </lineage>
</organism>
<dbReference type="AlphaFoldDB" id="A0A2D6YGH7"/>
<gene>
    <name evidence="2" type="ORF">CMN54_02300</name>
</gene>
<feature type="transmembrane region" description="Helical" evidence="1">
    <location>
        <begin position="20"/>
        <end position="39"/>
    </location>
</feature>
<reference evidence="3" key="1">
    <citation type="submission" date="2017-09" db="EMBL/GenBank/DDBJ databases">
        <title>The Reconstruction of 2,631 Draft Metagenome-Assembled Genomes from the Global Oceans.</title>
        <authorList>
            <person name="Tully B.J."/>
            <person name="Graham E.D."/>
            <person name="Heidelberg J.F."/>
        </authorList>
    </citation>
    <scope>NUCLEOTIDE SEQUENCE [LARGE SCALE GENOMIC DNA]</scope>
</reference>
<name>A0A2D6YGH7_9DELT</name>
<evidence type="ECO:0000256" key="1">
    <source>
        <dbReference type="SAM" id="Phobius"/>
    </source>
</evidence>
<dbReference type="EMBL" id="NZEX01000023">
    <property type="protein sequence ID" value="MAH62285.1"/>
    <property type="molecule type" value="Genomic_DNA"/>
</dbReference>
<evidence type="ECO:0000313" key="2">
    <source>
        <dbReference type="EMBL" id="MAH62285.1"/>
    </source>
</evidence>
<comment type="caution">
    <text evidence="2">The sequence shown here is derived from an EMBL/GenBank/DDBJ whole genome shotgun (WGS) entry which is preliminary data.</text>
</comment>